<dbReference type="RefSeq" id="WP_185722010.1">
    <property type="nucleotide sequence ID" value="NZ_BAAAWI010000001.1"/>
</dbReference>
<feature type="transmembrane region" description="Helical" evidence="1">
    <location>
        <begin position="133"/>
        <end position="152"/>
    </location>
</feature>
<proteinExistence type="predicted"/>
<feature type="transmembrane region" description="Helical" evidence="1">
    <location>
        <begin position="63"/>
        <end position="80"/>
    </location>
</feature>
<keyword evidence="1" id="KW-0812">Transmembrane</keyword>
<feature type="transmembrane region" description="Helical" evidence="1">
    <location>
        <begin position="356"/>
        <end position="378"/>
    </location>
</feature>
<feature type="transmembrane region" description="Helical" evidence="1">
    <location>
        <begin position="205"/>
        <end position="227"/>
    </location>
</feature>
<dbReference type="Proteomes" id="UP000515728">
    <property type="component" value="Chromosome"/>
</dbReference>
<accession>A0A7G7MR02</accession>
<feature type="transmembrane region" description="Helical" evidence="1">
    <location>
        <begin position="292"/>
        <end position="311"/>
    </location>
</feature>
<feature type="transmembrane region" description="Helical" evidence="1">
    <location>
        <begin position="248"/>
        <end position="272"/>
    </location>
</feature>
<organism evidence="2 3">
    <name type="scientific">Pseudonocardia petroleophila</name>
    <dbReference type="NCBI Taxonomy" id="37331"/>
    <lineage>
        <taxon>Bacteria</taxon>
        <taxon>Bacillati</taxon>
        <taxon>Actinomycetota</taxon>
        <taxon>Actinomycetes</taxon>
        <taxon>Pseudonocardiales</taxon>
        <taxon>Pseudonocardiaceae</taxon>
        <taxon>Pseudonocardia</taxon>
    </lineage>
</organism>
<feature type="transmembrane region" description="Helical" evidence="1">
    <location>
        <begin position="37"/>
        <end position="56"/>
    </location>
</feature>
<keyword evidence="1" id="KW-0472">Membrane</keyword>
<dbReference type="InterPro" id="IPR025291">
    <property type="entry name" value="DUF4153"/>
</dbReference>
<sequence length="490" mass="49931">MSAPVDLTKAPAAPPEGLLPPTPPLFPVRWAGPSAPAPRAVLGAAVAGGAGLAVAVPEDAPGVGWVVAALVLAATTWVIRRPPHPVDAAWGLLAVALAGVAAVRDAEWLVSICLPAACAAGSLAVGGRSFRGVVTGALVLPVAALRGLRWAGRGLSVARVDLRLALSAVVGTGLVAVFGALLASADAAFSGLVDGLLPAWDVDGVARVLWLSGLGAAGTVGACFLLVAPPDPPQPRLVPPSRLRPVEWALPVGSLVGLFAVFVAVQFATLFGSDAHVLGTTGLTYAEYARSGFWQLLAVTVLALGVIVLGARWAPRRAGRRGLLGALAVLSLVIVASALSRMWLYQEAYGFTVLRLLVLACELWLGLGFLLVLGTVLARRPRRPLRGMVVAGAVALVALAGLDPERFVAEQNVARYAATGQVDVAYLAELSADAVPALAGLPEPLRTCALGPIAARTGSGGDWRSANVSRARAEGVLAGVTPSRGCVSPY</sequence>
<dbReference type="AlphaFoldDB" id="A0A7G7MR02"/>
<evidence type="ECO:0000313" key="2">
    <source>
        <dbReference type="EMBL" id="QNG55213.1"/>
    </source>
</evidence>
<name>A0A7G7MR02_9PSEU</name>
<feature type="transmembrane region" description="Helical" evidence="1">
    <location>
        <begin position="164"/>
        <end position="185"/>
    </location>
</feature>
<keyword evidence="1" id="KW-1133">Transmembrane helix</keyword>
<evidence type="ECO:0000313" key="3">
    <source>
        <dbReference type="Proteomes" id="UP000515728"/>
    </source>
</evidence>
<reference evidence="2 3" key="1">
    <citation type="submission" date="2020-08" db="EMBL/GenBank/DDBJ databases">
        <authorList>
            <person name="Mo P."/>
        </authorList>
    </citation>
    <scope>NUCLEOTIDE SEQUENCE [LARGE SCALE GENOMIC DNA]</scope>
    <source>
        <strain evidence="2 3">CGMCC 4.1532</strain>
    </source>
</reference>
<dbReference type="KEGG" id="ppel:H6H00_15945"/>
<feature type="transmembrane region" description="Helical" evidence="1">
    <location>
        <begin position="108"/>
        <end position="127"/>
    </location>
</feature>
<gene>
    <name evidence="2" type="ORF">H6H00_15945</name>
</gene>
<evidence type="ECO:0000256" key="1">
    <source>
        <dbReference type="SAM" id="Phobius"/>
    </source>
</evidence>
<dbReference type="Pfam" id="PF13687">
    <property type="entry name" value="DUF4153"/>
    <property type="match status" value="1"/>
</dbReference>
<keyword evidence="3" id="KW-1185">Reference proteome</keyword>
<feature type="transmembrane region" description="Helical" evidence="1">
    <location>
        <begin position="86"/>
        <end position="103"/>
    </location>
</feature>
<dbReference type="EMBL" id="CP060131">
    <property type="protein sequence ID" value="QNG55213.1"/>
    <property type="molecule type" value="Genomic_DNA"/>
</dbReference>
<protein>
    <submittedName>
        <fullName evidence="2">DUF4173 domain-containing protein</fullName>
    </submittedName>
</protein>
<feature type="transmembrane region" description="Helical" evidence="1">
    <location>
        <begin position="323"/>
        <end position="344"/>
    </location>
</feature>